<evidence type="ECO:0000259" key="14">
    <source>
        <dbReference type="PROSITE" id="PS51081"/>
    </source>
</evidence>
<dbReference type="InterPro" id="IPR004162">
    <property type="entry name" value="SINA-like_animal"/>
</dbReference>
<dbReference type="InterPro" id="IPR013010">
    <property type="entry name" value="Znf_SIAH"/>
</dbReference>
<dbReference type="InterPro" id="IPR001841">
    <property type="entry name" value="Znf_RING"/>
</dbReference>
<dbReference type="InterPro" id="IPR013083">
    <property type="entry name" value="Znf_RING/FYVE/PHD"/>
</dbReference>
<keyword evidence="5" id="KW-0808">Transferase</keyword>
<gene>
    <name evidence="15" type="ORF">LGLO00237_LOCUS21851</name>
</gene>
<evidence type="ECO:0000256" key="9">
    <source>
        <dbReference type="ARBA" id="ARBA00022833"/>
    </source>
</evidence>
<dbReference type="UniPathway" id="UPA00143"/>
<evidence type="ECO:0000256" key="4">
    <source>
        <dbReference type="ARBA" id="ARBA00012483"/>
    </source>
</evidence>
<comment type="similarity">
    <text evidence="3">Belongs to the SINA (Seven in absentia) family.</text>
</comment>
<evidence type="ECO:0000256" key="11">
    <source>
        <dbReference type="SAM" id="MobiDB-lite"/>
    </source>
</evidence>
<protein>
    <recommendedName>
        <fullName evidence="4">RING-type E3 ubiquitin transferase</fullName>
        <ecNumber evidence="4">2.3.2.27</ecNumber>
    </recommendedName>
</protein>
<feature type="domain" description="RING-type" evidence="13">
    <location>
        <begin position="126"/>
        <end position="163"/>
    </location>
</feature>
<keyword evidence="12" id="KW-1133">Transmembrane helix</keyword>
<dbReference type="PROSITE" id="PS50089">
    <property type="entry name" value="ZF_RING_2"/>
    <property type="match status" value="1"/>
</dbReference>
<dbReference type="GO" id="GO:0005737">
    <property type="term" value="C:cytoplasm"/>
    <property type="evidence" value="ECO:0007669"/>
    <property type="project" value="TreeGrafter"/>
</dbReference>
<evidence type="ECO:0000256" key="6">
    <source>
        <dbReference type="ARBA" id="ARBA00022723"/>
    </source>
</evidence>
<dbReference type="FunFam" id="3.30.40.10:FF:000041">
    <property type="entry name" value="E3 ubiquitin-protein ligase SINAT3"/>
    <property type="match status" value="1"/>
</dbReference>
<name>A0A7S3Z346_9EUKA</name>
<evidence type="ECO:0000256" key="12">
    <source>
        <dbReference type="SAM" id="Phobius"/>
    </source>
</evidence>
<keyword evidence="12" id="KW-0812">Transmembrane</keyword>
<dbReference type="SUPFAM" id="SSF57850">
    <property type="entry name" value="RING/U-box"/>
    <property type="match status" value="1"/>
</dbReference>
<dbReference type="SUPFAM" id="SSF49599">
    <property type="entry name" value="TRAF domain-like"/>
    <property type="match status" value="1"/>
</dbReference>
<evidence type="ECO:0000256" key="8">
    <source>
        <dbReference type="ARBA" id="ARBA00022786"/>
    </source>
</evidence>
<feature type="compositionally biased region" description="Low complexity" evidence="11">
    <location>
        <begin position="474"/>
        <end position="483"/>
    </location>
</feature>
<sequence length="565" mass="63059">MAHSFSLLTTLSIFRKQKPSGKGIQRMETAERGWLGWASDGASSLASRLGLLSLDGPPANGGGAAAQNTSGVSKRSRRAANVEIKDDCAEIDDNVSDKKAQMGQNDGPCPSASQPMPGNLLAILECPVCMIVYQDRVMMCSNGHSICGKCLESLPDSRCPTCRVKMGTIRNRIVERMLETALLPCVYRDYGCKYVGRGKSRASHEATCMFRPIPCLLRRCYPSCKWEGPPSSLVEHLNTHCSVRNVDPDTLDDVYWSYKTDKDCFQRGKDAAYFLPWCQRFYYVSISKRGDLFHLAALWFALSPKAAEEAQRRIKMELVFPLDKNQSVSYSLYPPRLLPGEVLDDQISHLIKTNQSFIVPIRRWRREWSESKHKCYFQVRARWTEPSTVTRKTISLRHLLHNIISSRVPRRIRLLLRAHVQSPCLHFFMFFMCVCVVCVCVCFVFCVDPIEPHQSDGWKPTINTEGNPSRRKASMSPPAAASAPCPPSPGSVASNSIEGLDAKKRFGESKAPQITTKTAASVPMASDSERANVRFPKAETRGSITGSTPPRLSLLDLEPTDKKQS</sequence>
<evidence type="ECO:0000256" key="3">
    <source>
        <dbReference type="ARBA" id="ARBA00009119"/>
    </source>
</evidence>
<dbReference type="GO" id="GO:0043161">
    <property type="term" value="P:proteasome-mediated ubiquitin-dependent protein catabolic process"/>
    <property type="evidence" value="ECO:0007669"/>
    <property type="project" value="TreeGrafter"/>
</dbReference>
<keyword evidence="8" id="KW-0833">Ubl conjugation pathway</keyword>
<dbReference type="EC" id="2.3.2.27" evidence="4"/>
<dbReference type="InterPro" id="IPR049548">
    <property type="entry name" value="Sina-like_RING"/>
</dbReference>
<feature type="transmembrane region" description="Helical" evidence="12">
    <location>
        <begin position="425"/>
        <end position="447"/>
    </location>
</feature>
<keyword evidence="6" id="KW-0479">Metal-binding</keyword>
<evidence type="ECO:0000256" key="10">
    <source>
        <dbReference type="PROSITE-ProRule" id="PRU00455"/>
    </source>
</evidence>
<dbReference type="Pfam" id="PF21362">
    <property type="entry name" value="Sina_RING"/>
    <property type="match status" value="1"/>
</dbReference>
<dbReference type="Gene3D" id="3.30.40.10">
    <property type="entry name" value="Zinc/RING finger domain, C3HC4 (zinc finger)"/>
    <property type="match status" value="2"/>
</dbReference>
<dbReference type="GO" id="GO:0031624">
    <property type="term" value="F:ubiquitin conjugating enzyme binding"/>
    <property type="evidence" value="ECO:0007669"/>
    <property type="project" value="TreeGrafter"/>
</dbReference>
<reference evidence="15" key="1">
    <citation type="submission" date="2021-01" db="EMBL/GenBank/DDBJ databases">
        <authorList>
            <person name="Corre E."/>
            <person name="Pelletier E."/>
            <person name="Niang G."/>
            <person name="Scheremetjew M."/>
            <person name="Finn R."/>
            <person name="Kale V."/>
            <person name="Holt S."/>
            <person name="Cochrane G."/>
            <person name="Meng A."/>
            <person name="Brown T."/>
            <person name="Cohen L."/>
        </authorList>
    </citation>
    <scope>NUCLEOTIDE SEQUENCE</scope>
    <source>
        <strain evidence="15">CCCM811</strain>
    </source>
</reference>
<keyword evidence="7 10" id="KW-0863">Zinc-finger</keyword>
<dbReference type="Pfam" id="PF21361">
    <property type="entry name" value="Sina_ZnF"/>
    <property type="match status" value="1"/>
</dbReference>
<evidence type="ECO:0000256" key="7">
    <source>
        <dbReference type="ARBA" id="ARBA00022771"/>
    </source>
</evidence>
<evidence type="ECO:0000256" key="2">
    <source>
        <dbReference type="ARBA" id="ARBA00004906"/>
    </source>
</evidence>
<feature type="domain" description="SIAH-type" evidence="14">
    <location>
        <begin position="180"/>
        <end position="242"/>
    </location>
</feature>
<comment type="catalytic activity">
    <reaction evidence="1">
        <text>S-ubiquitinyl-[E2 ubiquitin-conjugating enzyme]-L-cysteine + [acceptor protein]-L-lysine = [E2 ubiquitin-conjugating enzyme]-L-cysteine + N(6)-ubiquitinyl-[acceptor protein]-L-lysine.</text>
        <dbReference type="EC" id="2.3.2.27"/>
    </reaction>
</comment>
<dbReference type="GO" id="GO:0061630">
    <property type="term" value="F:ubiquitin protein ligase activity"/>
    <property type="evidence" value="ECO:0007669"/>
    <property type="project" value="UniProtKB-EC"/>
</dbReference>
<dbReference type="AlphaFoldDB" id="A0A7S3Z346"/>
<evidence type="ECO:0000259" key="13">
    <source>
        <dbReference type="PROSITE" id="PS50089"/>
    </source>
</evidence>
<keyword evidence="9" id="KW-0862">Zinc</keyword>
<keyword evidence="12" id="KW-0472">Membrane</keyword>
<evidence type="ECO:0000256" key="5">
    <source>
        <dbReference type="ARBA" id="ARBA00022679"/>
    </source>
</evidence>
<feature type="region of interest" description="Disordered" evidence="11">
    <location>
        <begin position="456"/>
        <end position="565"/>
    </location>
</feature>
<dbReference type="PANTHER" id="PTHR45877:SF2">
    <property type="entry name" value="E3 UBIQUITIN-PROTEIN LIGASE SINA-RELATED"/>
    <property type="match status" value="1"/>
</dbReference>
<feature type="compositionally biased region" description="Basic and acidic residues" evidence="11">
    <location>
        <begin position="527"/>
        <end position="540"/>
    </location>
</feature>
<accession>A0A7S3Z346</accession>
<dbReference type="PROSITE" id="PS51081">
    <property type="entry name" value="ZF_SIAH"/>
    <property type="match status" value="1"/>
</dbReference>
<proteinExistence type="inferred from homology"/>
<organism evidence="15">
    <name type="scientific">Lotharella globosa</name>
    <dbReference type="NCBI Taxonomy" id="91324"/>
    <lineage>
        <taxon>Eukaryota</taxon>
        <taxon>Sar</taxon>
        <taxon>Rhizaria</taxon>
        <taxon>Cercozoa</taxon>
        <taxon>Chlorarachniophyceae</taxon>
        <taxon>Lotharella</taxon>
    </lineage>
</organism>
<evidence type="ECO:0000313" key="15">
    <source>
        <dbReference type="EMBL" id="CAE0670214.1"/>
    </source>
</evidence>
<comment type="pathway">
    <text evidence="2">Protein modification; protein ubiquitination.</text>
</comment>
<dbReference type="EMBL" id="HBIV01030610">
    <property type="protein sequence ID" value="CAE0670214.1"/>
    <property type="molecule type" value="Transcribed_RNA"/>
</dbReference>
<dbReference type="PANTHER" id="PTHR45877">
    <property type="entry name" value="E3 UBIQUITIN-PROTEIN LIGASE SIAH2"/>
    <property type="match status" value="1"/>
</dbReference>
<evidence type="ECO:0000256" key="1">
    <source>
        <dbReference type="ARBA" id="ARBA00000900"/>
    </source>
</evidence>
<dbReference type="GO" id="GO:0016567">
    <property type="term" value="P:protein ubiquitination"/>
    <property type="evidence" value="ECO:0007669"/>
    <property type="project" value="UniProtKB-UniPathway"/>
</dbReference>
<dbReference type="GO" id="GO:0008270">
    <property type="term" value="F:zinc ion binding"/>
    <property type="evidence" value="ECO:0007669"/>
    <property type="project" value="UniProtKB-KW"/>
</dbReference>